<proteinExistence type="predicted"/>
<dbReference type="Gene3D" id="6.10.250.690">
    <property type="match status" value="1"/>
</dbReference>
<evidence type="ECO:0000259" key="4">
    <source>
        <dbReference type="PROSITE" id="PS50110"/>
    </source>
</evidence>
<dbReference type="Pfam" id="PF00072">
    <property type="entry name" value="Response_reg"/>
    <property type="match status" value="1"/>
</dbReference>
<dbReference type="InterPro" id="IPR001867">
    <property type="entry name" value="OmpR/PhoB-type_DNA-bd"/>
</dbReference>
<dbReference type="PANTHER" id="PTHR48111">
    <property type="entry name" value="REGULATOR OF RPOS"/>
    <property type="match status" value="1"/>
</dbReference>
<evidence type="ECO:0000256" key="1">
    <source>
        <dbReference type="ARBA" id="ARBA00023125"/>
    </source>
</evidence>
<dbReference type="Gene3D" id="3.40.50.2300">
    <property type="match status" value="1"/>
</dbReference>
<protein>
    <submittedName>
        <fullName evidence="6">Response regulator transcription factor</fullName>
    </submittedName>
</protein>
<keyword evidence="1 3" id="KW-0238">DNA-binding</keyword>
<comment type="caution">
    <text evidence="6">The sequence shown here is derived from an EMBL/GenBank/DDBJ whole genome shotgun (WGS) entry which is preliminary data.</text>
</comment>
<dbReference type="Proteomes" id="UP000297907">
    <property type="component" value="Unassembled WGS sequence"/>
</dbReference>
<evidence type="ECO:0000313" key="6">
    <source>
        <dbReference type="EMBL" id="TFC01012.1"/>
    </source>
</evidence>
<dbReference type="OrthoDB" id="3197131at2"/>
<dbReference type="GO" id="GO:0006355">
    <property type="term" value="P:regulation of DNA-templated transcription"/>
    <property type="evidence" value="ECO:0007669"/>
    <property type="project" value="InterPro"/>
</dbReference>
<dbReference type="Pfam" id="PF00486">
    <property type="entry name" value="Trans_reg_C"/>
    <property type="match status" value="1"/>
</dbReference>
<dbReference type="GO" id="GO:0032993">
    <property type="term" value="C:protein-DNA complex"/>
    <property type="evidence" value="ECO:0007669"/>
    <property type="project" value="TreeGrafter"/>
</dbReference>
<gene>
    <name evidence="6" type="ORF">E3O42_11050</name>
</gene>
<feature type="modified residue" description="4-aspartylphosphate" evidence="2">
    <location>
        <position position="51"/>
    </location>
</feature>
<dbReference type="InterPro" id="IPR001789">
    <property type="entry name" value="Sig_transdc_resp-reg_receiver"/>
</dbReference>
<evidence type="ECO:0000259" key="5">
    <source>
        <dbReference type="PROSITE" id="PS51755"/>
    </source>
</evidence>
<dbReference type="SMART" id="SM00862">
    <property type="entry name" value="Trans_reg_C"/>
    <property type="match status" value="1"/>
</dbReference>
<name>A0A4R8W511_9MICO</name>
<keyword evidence="7" id="KW-1185">Reference proteome</keyword>
<dbReference type="EMBL" id="SOFL01000036">
    <property type="protein sequence ID" value="TFC01012.1"/>
    <property type="molecule type" value="Genomic_DNA"/>
</dbReference>
<dbReference type="InterPro" id="IPR011006">
    <property type="entry name" value="CheY-like_superfamily"/>
</dbReference>
<sequence>MKILIADDDPQILRALRITLGARGYEIITAADGTEAVNAAIAHRPDLFMIDLGMPELDGIQVIQGLRGWTHAPILVVSGRTGAADKVDALDAGADDYVTKPFSIDELLARIRALTRRVPNQETEPVTRIADITIDLGAKTITKDTPGGTDLIRLTPTEWQVLEVLVRNAGRLVSRQSLLTEIWGSEHITDTGYLRLYIAQLRKKIEPNPGRPRFLLTESGMGYRFLPDRSVGE</sequence>
<feature type="domain" description="OmpR/PhoB-type" evidence="5">
    <location>
        <begin position="124"/>
        <end position="227"/>
    </location>
</feature>
<dbReference type="SUPFAM" id="SSF46894">
    <property type="entry name" value="C-terminal effector domain of the bipartite response regulators"/>
    <property type="match status" value="1"/>
</dbReference>
<dbReference type="GO" id="GO:0000156">
    <property type="term" value="F:phosphorelay response regulator activity"/>
    <property type="evidence" value="ECO:0007669"/>
    <property type="project" value="TreeGrafter"/>
</dbReference>
<dbReference type="SMART" id="SM00448">
    <property type="entry name" value="REC"/>
    <property type="match status" value="1"/>
</dbReference>
<keyword evidence="2" id="KW-0597">Phosphoprotein</keyword>
<dbReference type="PROSITE" id="PS51755">
    <property type="entry name" value="OMPR_PHOB"/>
    <property type="match status" value="1"/>
</dbReference>
<organism evidence="6 7">
    <name type="scientific">Cryobacterium adonitolivorans</name>
    <dbReference type="NCBI Taxonomy" id="1259189"/>
    <lineage>
        <taxon>Bacteria</taxon>
        <taxon>Bacillati</taxon>
        <taxon>Actinomycetota</taxon>
        <taxon>Actinomycetes</taxon>
        <taxon>Micrococcales</taxon>
        <taxon>Microbacteriaceae</taxon>
        <taxon>Cryobacterium</taxon>
    </lineage>
</organism>
<dbReference type="CDD" id="cd00383">
    <property type="entry name" value="trans_reg_C"/>
    <property type="match status" value="1"/>
</dbReference>
<dbReference type="GO" id="GO:0000976">
    <property type="term" value="F:transcription cis-regulatory region binding"/>
    <property type="evidence" value="ECO:0007669"/>
    <property type="project" value="TreeGrafter"/>
</dbReference>
<dbReference type="GO" id="GO:0005829">
    <property type="term" value="C:cytosol"/>
    <property type="evidence" value="ECO:0007669"/>
    <property type="project" value="TreeGrafter"/>
</dbReference>
<dbReference type="PANTHER" id="PTHR48111:SF50">
    <property type="entry name" value="KDP OPERON TRANSCRIPTIONAL REGULATORY PROTEIN KDPE"/>
    <property type="match status" value="1"/>
</dbReference>
<dbReference type="AlphaFoldDB" id="A0A4R8W511"/>
<dbReference type="SUPFAM" id="SSF52172">
    <property type="entry name" value="CheY-like"/>
    <property type="match status" value="1"/>
</dbReference>
<dbReference type="PROSITE" id="PS50110">
    <property type="entry name" value="RESPONSE_REGULATORY"/>
    <property type="match status" value="1"/>
</dbReference>
<reference evidence="6 7" key="1">
    <citation type="submission" date="2019-03" db="EMBL/GenBank/DDBJ databases">
        <title>Genomics of glacier-inhabiting Cryobacterium strains.</title>
        <authorList>
            <person name="Liu Q."/>
            <person name="Xin Y.-H."/>
        </authorList>
    </citation>
    <scope>NUCLEOTIDE SEQUENCE [LARGE SCALE GENOMIC DNA]</scope>
    <source>
        <strain evidence="6 7">RHLS22-1</strain>
    </source>
</reference>
<dbReference type="InterPro" id="IPR016032">
    <property type="entry name" value="Sig_transdc_resp-reg_C-effctor"/>
</dbReference>
<evidence type="ECO:0000313" key="7">
    <source>
        <dbReference type="Proteomes" id="UP000297907"/>
    </source>
</evidence>
<evidence type="ECO:0000256" key="3">
    <source>
        <dbReference type="PROSITE-ProRule" id="PRU01091"/>
    </source>
</evidence>
<feature type="domain" description="Response regulatory" evidence="4">
    <location>
        <begin position="2"/>
        <end position="115"/>
    </location>
</feature>
<dbReference type="InterPro" id="IPR039420">
    <property type="entry name" value="WalR-like"/>
</dbReference>
<evidence type="ECO:0000256" key="2">
    <source>
        <dbReference type="PROSITE-ProRule" id="PRU00169"/>
    </source>
</evidence>
<dbReference type="InterPro" id="IPR036388">
    <property type="entry name" value="WH-like_DNA-bd_sf"/>
</dbReference>
<accession>A0A4R8W511</accession>
<feature type="DNA-binding region" description="OmpR/PhoB-type" evidence="3">
    <location>
        <begin position="124"/>
        <end position="227"/>
    </location>
</feature>
<dbReference type="Gene3D" id="1.10.10.10">
    <property type="entry name" value="Winged helix-like DNA-binding domain superfamily/Winged helix DNA-binding domain"/>
    <property type="match status" value="1"/>
</dbReference>
<dbReference type="RefSeq" id="WP_134453992.1">
    <property type="nucleotide sequence ID" value="NZ_SOFL01000036.1"/>
</dbReference>